<dbReference type="SUPFAM" id="SSF69255">
    <property type="entry name" value="gp5 N-terminal domain-like"/>
    <property type="match status" value="1"/>
</dbReference>
<keyword evidence="3" id="KW-1185">Reference proteome</keyword>
<dbReference type="Pfam" id="PF04717">
    <property type="entry name" value="Phage_base_V"/>
    <property type="match status" value="1"/>
</dbReference>
<dbReference type="Proteomes" id="UP001595766">
    <property type="component" value="Unassembled WGS sequence"/>
</dbReference>
<comment type="caution">
    <text evidence="2">The sequence shown here is derived from an EMBL/GenBank/DDBJ whole genome shotgun (WGS) entry which is preliminary data.</text>
</comment>
<dbReference type="NCBIfam" id="TIGR01646">
    <property type="entry name" value="vgr_GE"/>
    <property type="match status" value="1"/>
</dbReference>
<dbReference type="Gene3D" id="2.40.50.230">
    <property type="entry name" value="Gp5 N-terminal domain"/>
    <property type="match status" value="1"/>
</dbReference>
<evidence type="ECO:0000313" key="2">
    <source>
        <dbReference type="EMBL" id="MFC3976268.1"/>
    </source>
</evidence>
<organism evidence="2 3">
    <name type="scientific">Belliella kenyensis</name>
    <dbReference type="NCBI Taxonomy" id="1472724"/>
    <lineage>
        <taxon>Bacteria</taxon>
        <taxon>Pseudomonadati</taxon>
        <taxon>Bacteroidota</taxon>
        <taxon>Cytophagia</taxon>
        <taxon>Cytophagales</taxon>
        <taxon>Cyclobacteriaceae</taxon>
        <taxon>Belliella</taxon>
    </lineage>
</organism>
<proteinExistence type="predicted"/>
<gene>
    <name evidence="2" type="primary">vgrG</name>
    <name evidence="2" type="ORF">ACFOUP_07755</name>
</gene>
<dbReference type="InterPro" id="IPR037026">
    <property type="entry name" value="Vgr_OB-fold_dom_sf"/>
</dbReference>
<name>A0ABV8EMA2_9BACT</name>
<sequence length="580" mass="63363">MSNSETISTSRSADLVTVTVAIDGTQLSSVFQLLRASVYKEVNKIPSASLIFLDGDPSSRDFELSNMAELMPGKSVVITAGYHNDEATIFKGIVIKHQIKVKGSSSLLIITCKDMAVKMTVASSSQTFHDISDSDAIDTLISKYELKAEIENTNYSHKKLVKYQCTDWDFVVTRAQACGKLCFISDGQIHIKSPSIDNESIQKLTYGANMLEFEAEMDARNQFKKVRSTSWDESKQEIVSTESDIENLPLHGNFSHSELASVIGIEDLAMKNGGNIADEMLQSWSDAKMKYQTLSKIRGRVKFQGIPEVLPDSCISLEGVGDRFSGKAWVSGVYHQIQDGNWTVDVQFGLNPEWFSETYPIHSPPASSLFPAIKGLQIGIVSQLEDPDGEDKILVKIPIINMEDEGIWCRISSLDAGENRGISFLPEINDEVIVGFLNEDPNQPVVLGALHSSAKPSPISATDDNHQKGIITRSQLKLTFNDDSKTICIESPSGKRINIDEGSDQISLEDDHGNKIIMDNNGIEFSSGKDLIIKASGELKLEGMNIEASANSQLKLEGNAGAEISSGASTVVKGSIVQIN</sequence>
<protein>
    <submittedName>
        <fullName evidence="2">Type VI secretion system tip protein VgrG</fullName>
    </submittedName>
</protein>
<evidence type="ECO:0000313" key="3">
    <source>
        <dbReference type="Proteomes" id="UP001595766"/>
    </source>
</evidence>
<dbReference type="RefSeq" id="WP_241290903.1">
    <property type="nucleotide sequence ID" value="NZ_JAKZGR010000001.1"/>
</dbReference>
<accession>A0ABV8EMA2</accession>
<evidence type="ECO:0000259" key="1">
    <source>
        <dbReference type="Pfam" id="PF04717"/>
    </source>
</evidence>
<dbReference type="InterPro" id="IPR006531">
    <property type="entry name" value="Gp5/Vgr_OB"/>
</dbReference>
<dbReference type="InterPro" id="IPR006533">
    <property type="entry name" value="T6SS_Vgr_RhsGE"/>
</dbReference>
<feature type="domain" description="Gp5/Type VI secretion system Vgr protein OB-fold" evidence="1">
    <location>
        <begin position="377"/>
        <end position="451"/>
    </location>
</feature>
<dbReference type="SUPFAM" id="SSF69279">
    <property type="entry name" value="Phage tail proteins"/>
    <property type="match status" value="1"/>
</dbReference>
<dbReference type="EMBL" id="JBHSAV010000023">
    <property type="protein sequence ID" value="MFC3976268.1"/>
    <property type="molecule type" value="Genomic_DNA"/>
</dbReference>
<reference evidence="3" key="1">
    <citation type="journal article" date="2019" name="Int. J. Syst. Evol. Microbiol.">
        <title>The Global Catalogue of Microorganisms (GCM) 10K type strain sequencing project: providing services to taxonomists for standard genome sequencing and annotation.</title>
        <authorList>
            <consortium name="The Broad Institute Genomics Platform"/>
            <consortium name="The Broad Institute Genome Sequencing Center for Infectious Disease"/>
            <person name="Wu L."/>
            <person name="Ma J."/>
        </authorList>
    </citation>
    <scope>NUCLEOTIDE SEQUENCE [LARGE SCALE GENOMIC DNA]</scope>
    <source>
        <strain evidence="3">CECT 8551</strain>
    </source>
</reference>